<keyword evidence="1" id="KW-0863">Zinc-finger</keyword>
<dbReference type="Gene3D" id="3.30.420.10">
    <property type="entry name" value="Ribonuclease H-like superfamily/Ribonuclease H"/>
    <property type="match status" value="1"/>
</dbReference>
<dbReference type="CDD" id="cd06222">
    <property type="entry name" value="RNase_H_like"/>
    <property type="match status" value="1"/>
</dbReference>
<evidence type="ECO:0000259" key="3">
    <source>
        <dbReference type="PROSITE" id="PS50158"/>
    </source>
</evidence>
<keyword evidence="5" id="KW-1185">Reference proteome</keyword>
<organism evidence="4 5">
    <name type="scientific">Rubroshorea leprosula</name>
    <dbReference type="NCBI Taxonomy" id="152421"/>
    <lineage>
        <taxon>Eukaryota</taxon>
        <taxon>Viridiplantae</taxon>
        <taxon>Streptophyta</taxon>
        <taxon>Embryophyta</taxon>
        <taxon>Tracheophyta</taxon>
        <taxon>Spermatophyta</taxon>
        <taxon>Magnoliopsida</taxon>
        <taxon>eudicotyledons</taxon>
        <taxon>Gunneridae</taxon>
        <taxon>Pentapetalae</taxon>
        <taxon>rosids</taxon>
        <taxon>malvids</taxon>
        <taxon>Malvales</taxon>
        <taxon>Dipterocarpaceae</taxon>
        <taxon>Rubroshorea</taxon>
    </lineage>
</organism>
<dbReference type="Pfam" id="PF13456">
    <property type="entry name" value="RVT_3"/>
    <property type="match status" value="1"/>
</dbReference>
<dbReference type="InterPro" id="IPR025558">
    <property type="entry name" value="DUF4283"/>
</dbReference>
<dbReference type="GO" id="GO:0004523">
    <property type="term" value="F:RNA-DNA hybrid ribonuclease activity"/>
    <property type="evidence" value="ECO:0007669"/>
    <property type="project" value="InterPro"/>
</dbReference>
<dbReference type="SUPFAM" id="SSF57756">
    <property type="entry name" value="Retrovirus zinc finger-like domains"/>
    <property type="match status" value="1"/>
</dbReference>
<dbReference type="EMBL" id="BPVZ01000037">
    <property type="protein sequence ID" value="GKV12610.1"/>
    <property type="molecule type" value="Genomic_DNA"/>
</dbReference>
<reference evidence="4 5" key="1">
    <citation type="journal article" date="2021" name="Commun. Biol.">
        <title>The genome of Shorea leprosula (Dipterocarpaceae) highlights the ecological relevance of drought in aseasonal tropical rainforests.</title>
        <authorList>
            <person name="Ng K.K.S."/>
            <person name="Kobayashi M.J."/>
            <person name="Fawcett J.A."/>
            <person name="Hatakeyama M."/>
            <person name="Paape T."/>
            <person name="Ng C.H."/>
            <person name="Ang C.C."/>
            <person name="Tnah L.H."/>
            <person name="Lee C.T."/>
            <person name="Nishiyama T."/>
            <person name="Sese J."/>
            <person name="O'Brien M.J."/>
            <person name="Copetti D."/>
            <person name="Mohd Noor M.I."/>
            <person name="Ong R.C."/>
            <person name="Putra M."/>
            <person name="Sireger I.Z."/>
            <person name="Indrioko S."/>
            <person name="Kosugi Y."/>
            <person name="Izuno A."/>
            <person name="Isagi Y."/>
            <person name="Lee S.L."/>
            <person name="Shimizu K.K."/>
        </authorList>
    </citation>
    <scope>NUCLEOTIDE SEQUENCE [LARGE SCALE GENOMIC DNA]</scope>
    <source>
        <strain evidence="4">214</strain>
    </source>
</reference>
<proteinExistence type="predicted"/>
<dbReference type="GO" id="GO:0003676">
    <property type="term" value="F:nucleic acid binding"/>
    <property type="evidence" value="ECO:0007669"/>
    <property type="project" value="InterPro"/>
</dbReference>
<dbReference type="PANTHER" id="PTHR31286:SF99">
    <property type="entry name" value="DUF4283 DOMAIN-CONTAINING PROTEIN"/>
    <property type="match status" value="1"/>
</dbReference>
<dbReference type="Pfam" id="PF14111">
    <property type="entry name" value="DUF4283"/>
    <property type="match status" value="1"/>
</dbReference>
<feature type="region of interest" description="Disordered" evidence="2">
    <location>
        <begin position="405"/>
        <end position="443"/>
    </location>
</feature>
<evidence type="ECO:0000313" key="5">
    <source>
        <dbReference type="Proteomes" id="UP001054252"/>
    </source>
</evidence>
<comment type="caution">
    <text evidence="4">The sequence shown here is derived from an EMBL/GenBank/DDBJ whole genome shotgun (WGS) entry which is preliminary data.</text>
</comment>
<evidence type="ECO:0000256" key="2">
    <source>
        <dbReference type="SAM" id="MobiDB-lite"/>
    </source>
</evidence>
<feature type="domain" description="CCHC-type" evidence="3">
    <location>
        <begin position="232"/>
        <end position="247"/>
    </location>
</feature>
<dbReference type="SUPFAM" id="SSF53098">
    <property type="entry name" value="Ribonuclease H-like"/>
    <property type="match status" value="1"/>
</dbReference>
<dbReference type="InterPro" id="IPR044730">
    <property type="entry name" value="RNase_H-like_dom_plant"/>
</dbReference>
<evidence type="ECO:0000313" key="4">
    <source>
        <dbReference type="EMBL" id="GKV12610.1"/>
    </source>
</evidence>
<feature type="region of interest" description="Disordered" evidence="2">
    <location>
        <begin position="1"/>
        <end position="51"/>
    </location>
</feature>
<dbReference type="InterPro" id="IPR001878">
    <property type="entry name" value="Znf_CCHC"/>
</dbReference>
<dbReference type="InterPro" id="IPR036397">
    <property type="entry name" value="RNaseH_sf"/>
</dbReference>
<keyword evidence="1" id="KW-0479">Metal-binding</keyword>
<dbReference type="Proteomes" id="UP001054252">
    <property type="component" value="Unassembled WGS sequence"/>
</dbReference>
<dbReference type="InterPro" id="IPR040256">
    <property type="entry name" value="At4g02000-like"/>
</dbReference>
<evidence type="ECO:0000256" key="1">
    <source>
        <dbReference type="PROSITE-ProRule" id="PRU00047"/>
    </source>
</evidence>
<accession>A0AAV5JQF1</accession>
<dbReference type="CDD" id="cd01650">
    <property type="entry name" value="RT_nLTR_like"/>
    <property type="match status" value="1"/>
</dbReference>
<sequence>MSETLLLSTAQPSSEESDLLDRSDQPNPQGTLMDEDLPTGNIPQPSGATAGTSYKDKLLVVENPSVISFSTIPGYMEEDSDVDDDPDDDAPPIGKWDFIDLGLDFFLVPFHDNEDLSKVIQGSPWFIGPYFVTMRRWEPNFDPEEALHTTTTTSVWAQLPNLSTDHYDPVTLRKIGNKVDPLLRVDAHTAHHTRGRYVRICVQIDLAQPVIKHVRIGKKKQRVIYEGVSALCFHCGRIGHRNNQCPNIKQVSAQTMEVPITQQEVVMEKLDTVGTTSKETNNSNPTRSINLQKKDEYAPWLLVERRRLRKKVGTSSGVLQNEAIHPKLFQNQILGRLNHHQMDLFPFLPPTPKNSSILGQGPNVSPDGDSSRLDLGLCLTQGISMVHEKSISSLACSNLYRFEGESAGDNPSHPTISRRLNSSRSLRDNEARVNRQRARRSRIIGPYHSSNCQQFSLHASFEGDDIPREDAKNSSSFKSVVVIDDSDGEGVRSASPSISLPLARFLTWTFPCPQPEMNPLLAQLVLGPQPSNIWTMKIISWNYRETKLYRENAKDQAASLGFPKYCIVDSYGLVGGLWLLWDDSIVAVEVVSQTPQAIHAVVQENNRILARLGGIQKSPASNVSPFLWNLEKELLQEYENILNLEVDLWLMKSRTNWLVQGDRNTKFFHCSIVQHRSNNRIYGLKDQRGNWVYDGHSLATIVVDYFNDLFASSHTHSFSDSFANVGCETSHSFDLSIISGVPSEKEILDATNSMQPYKAPGPDGIHPFFLSEDVWCECFIVLIPKVKAPESIYQFRPIGLCNTVLKIISKILVNRIKPWMDKIISPWQACFIPGRQGTDNVLILQEFVYFFRKKTGNYGDMICKLDLEKAYDRLEWSFIHETLVFFKFPPDIIRLILSSITSSSLSILINGEKTDSFSPSRGIQQGDPLSPYIFIMCMEHLSIKITSDMDNGKWKGCKADQDSVLTIKNLKSCSQRMWTRPLGIREAICSTLGYTPTDDLGKYLSIPISAQKLNKSKWQFAVDEVRGKLARSSPLSATVFGPHNANFANITVEEYFQAAGEAPNLINYDLPSNILAIIQATPISLSSTKDDGFAWKNSPDGEFSAALAYQCLKDPTMSADNNWKWVWKAPTLPKIQHFIWLLTHRRLKCFDFLNKLGICASASCPRCQVGDETVEHLVRMCPISSQILGSLLPGISTTQQQQLEFVEWLHFNFQCSEKSNILNIPWNVVFCFAIWVPYKRQNQRPTSMYKWIKPPPSFLKLNTDGSAIDNPGKDARGGLIRDSWGNWILGFSKRIGWSSILLAELWAIRDGLQLAVFRNFSHLLIETDSLTAVNLLSKDPIENHPLRGTSFVVSPM</sequence>
<feature type="compositionally biased region" description="Polar residues" evidence="2">
    <location>
        <begin position="41"/>
        <end position="51"/>
    </location>
</feature>
<name>A0AAV5JQF1_9ROSI</name>
<dbReference type="InterPro" id="IPR012337">
    <property type="entry name" value="RNaseH-like_sf"/>
</dbReference>
<dbReference type="Pfam" id="PF00078">
    <property type="entry name" value="RVT_1"/>
    <property type="match status" value="1"/>
</dbReference>
<gene>
    <name evidence="4" type="ORF">SLEP1_g23732</name>
</gene>
<dbReference type="InterPro" id="IPR002156">
    <property type="entry name" value="RNaseH_domain"/>
</dbReference>
<dbReference type="PROSITE" id="PS50158">
    <property type="entry name" value="ZF_CCHC"/>
    <property type="match status" value="1"/>
</dbReference>
<keyword evidence="1" id="KW-0862">Zinc</keyword>
<dbReference type="GO" id="GO:0008270">
    <property type="term" value="F:zinc ion binding"/>
    <property type="evidence" value="ECO:0007669"/>
    <property type="project" value="UniProtKB-KW"/>
</dbReference>
<dbReference type="InterPro" id="IPR026960">
    <property type="entry name" value="RVT-Znf"/>
</dbReference>
<dbReference type="Pfam" id="PF13966">
    <property type="entry name" value="zf-RVT"/>
    <property type="match status" value="1"/>
</dbReference>
<dbReference type="InterPro" id="IPR036875">
    <property type="entry name" value="Znf_CCHC_sf"/>
</dbReference>
<dbReference type="PANTHER" id="PTHR31286">
    <property type="entry name" value="GLYCINE-RICH CELL WALL STRUCTURAL PROTEIN 1.8-LIKE"/>
    <property type="match status" value="1"/>
</dbReference>
<feature type="compositionally biased region" description="Polar residues" evidence="2">
    <location>
        <begin position="1"/>
        <end position="12"/>
    </location>
</feature>
<dbReference type="InterPro" id="IPR000477">
    <property type="entry name" value="RT_dom"/>
</dbReference>
<protein>
    <recommendedName>
        <fullName evidence="3">CCHC-type domain-containing protein</fullName>
    </recommendedName>
</protein>